<evidence type="ECO:0000256" key="3">
    <source>
        <dbReference type="ARBA" id="ARBA00022723"/>
    </source>
</evidence>
<gene>
    <name evidence="14" type="ORF">PMAYCL1PPCAC_16810</name>
</gene>
<name>A0AAN5CLP6_9BILA</name>
<dbReference type="Pfam" id="PF00105">
    <property type="entry name" value="zf-C4"/>
    <property type="match status" value="1"/>
</dbReference>
<keyword evidence="15" id="KW-1185">Reference proteome</keyword>
<dbReference type="AlphaFoldDB" id="A0AAN5CLP6"/>
<dbReference type="InterPro" id="IPR049636">
    <property type="entry name" value="HNF4-like_DBD"/>
</dbReference>
<reference evidence="15" key="1">
    <citation type="submission" date="2022-10" db="EMBL/GenBank/DDBJ databases">
        <title>Genome assembly of Pristionchus species.</title>
        <authorList>
            <person name="Yoshida K."/>
            <person name="Sommer R.J."/>
        </authorList>
    </citation>
    <scope>NUCLEOTIDE SEQUENCE [LARGE SCALE GENOMIC DNA]</scope>
    <source>
        <strain evidence="15">RS5460</strain>
    </source>
</reference>
<keyword evidence="7" id="KW-0238">DNA-binding</keyword>
<evidence type="ECO:0000256" key="7">
    <source>
        <dbReference type="ARBA" id="ARBA00023125"/>
    </source>
</evidence>
<dbReference type="SUPFAM" id="SSF48508">
    <property type="entry name" value="Nuclear receptor ligand-binding domain"/>
    <property type="match status" value="1"/>
</dbReference>
<dbReference type="PANTHER" id="PTHR46011:SF6">
    <property type="entry name" value="HIGH ZINC ACTIVATED NUCLEAR RECEPTOR PROTEIN"/>
    <property type="match status" value="1"/>
</dbReference>
<dbReference type="GO" id="GO:0008270">
    <property type="term" value="F:zinc ion binding"/>
    <property type="evidence" value="ECO:0007669"/>
    <property type="project" value="UniProtKB-KW"/>
</dbReference>
<accession>A0AAN5CLP6</accession>
<dbReference type="Gene3D" id="1.10.565.10">
    <property type="entry name" value="Retinoid X Receptor"/>
    <property type="match status" value="1"/>
</dbReference>
<feature type="domain" description="Nuclear receptor" evidence="12">
    <location>
        <begin position="24"/>
        <end position="96"/>
    </location>
</feature>
<comment type="similarity">
    <text evidence="2">Belongs to the nuclear hormone receptor family.</text>
</comment>
<evidence type="ECO:0000256" key="8">
    <source>
        <dbReference type="ARBA" id="ARBA00023163"/>
    </source>
</evidence>
<evidence type="ECO:0000256" key="1">
    <source>
        <dbReference type="ARBA" id="ARBA00004123"/>
    </source>
</evidence>
<dbReference type="EMBL" id="BTRK01000004">
    <property type="protein sequence ID" value="GMR46615.1"/>
    <property type="molecule type" value="Genomic_DNA"/>
</dbReference>
<dbReference type="GO" id="GO:0003700">
    <property type="term" value="F:DNA-binding transcription factor activity"/>
    <property type="evidence" value="ECO:0007669"/>
    <property type="project" value="InterPro"/>
</dbReference>
<keyword evidence="5" id="KW-0862">Zinc</keyword>
<dbReference type="CDD" id="cd06960">
    <property type="entry name" value="NR_DBD_HNF4A"/>
    <property type="match status" value="1"/>
</dbReference>
<keyword evidence="4" id="KW-0863">Zinc-finger</keyword>
<dbReference type="Pfam" id="PF00104">
    <property type="entry name" value="Hormone_recep"/>
    <property type="match status" value="1"/>
</dbReference>
<dbReference type="GO" id="GO:0005634">
    <property type="term" value="C:nucleus"/>
    <property type="evidence" value="ECO:0007669"/>
    <property type="project" value="UniProtKB-SubCell"/>
</dbReference>
<keyword evidence="3" id="KW-0479">Metal-binding</keyword>
<dbReference type="GO" id="GO:0000978">
    <property type="term" value="F:RNA polymerase II cis-regulatory region sequence-specific DNA binding"/>
    <property type="evidence" value="ECO:0007669"/>
    <property type="project" value="InterPro"/>
</dbReference>
<feature type="region of interest" description="Disordered" evidence="11">
    <location>
        <begin position="95"/>
        <end position="124"/>
    </location>
</feature>
<keyword evidence="9" id="KW-0675">Receptor</keyword>
<comment type="subcellular location">
    <subcellularLocation>
        <location evidence="1">Nucleus</location>
    </subcellularLocation>
</comment>
<evidence type="ECO:0000313" key="15">
    <source>
        <dbReference type="Proteomes" id="UP001328107"/>
    </source>
</evidence>
<proteinExistence type="inferred from homology"/>
<evidence type="ECO:0000259" key="13">
    <source>
        <dbReference type="PROSITE" id="PS51843"/>
    </source>
</evidence>
<dbReference type="Gene3D" id="3.30.50.10">
    <property type="entry name" value="Erythroid Transcription Factor GATA-1, subunit A"/>
    <property type="match status" value="1"/>
</dbReference>
<dbReference type="InterPro" id="IPR035500">
    <property type="entry name" value="NHR-like_dom_sf"/>
</dbReference>
<evidence type="ECO:0000256" key="11">
    <source>
        <dbReference type="SAM" id="MobiDB-lite"/>
    </source>
</evidence>
<dbReference type="SUPFAM" id="SSF57716">
    <property type="entry name" value="Glucocorticoid receptor-like (DNA-binding domain)"/>
    <property type="match status" value="1"/>
</dbReference>
<dbReference type="InterPro" id="IPR001628">
    <property type="entry name" value="Znf_hrmn_rcpt"/>
</dbReference>
<dbReference type="InterPro" id="IPR013088">
    <property type="entry name" value="Znf_NHR/GATA"/>
</dbReference>
<evidence type="ECO:0000259" key="12">
    <source>
        <dbReference type="PROSITE" id="PS51030"/>
    </source>
</evidence>
<dbReference type="PROSITE" id="PS51843">
    <property type="entry name" value="NR_LBD"/>
    <property type="match status" value="1"/>
</dbReference>
<evidence type="ECO:0000256" key="2">
    <source>
        <dbReference type="ARBA" id="ARBA00005993"/>
    </source>
</evidence>
<dbReference type="PRINTS" id="PR00047">
    <property type="entry name" value="STROIDFINGER"/>
</dbReference>
<protein>
    <recommendedName>
        <fullName evidence="16">Nuclear receptor</fullName>
    </recommendedName>
</protein>
<evidence type="ECO:0000256" key="10">
    <source>
        <dbReference type="ARBA" id="ARBA00023242"/>
    </source>
</evidence>
<sequence>LTNIRLPHGEMTNSPIADTADATEKSCLVCGAQSEGANSGVESCRACSAFFRRSFNREFVCKKLSKCELTRGKPQCRACRLKRCLKVGMLPELINTSHRHTPPKHEDPGPSNDAGPSKSDVSSKEDDDFLLSHASRIPLLTNIAVNYHLSRSRRFLAELELLPKTAKQPNIDNPVEAQQLYPCDVLLGDSMWKTNFPFITEFCDNTFEEFATLEKSDQFDLFRSFIATLFIFELEEATAQNKLELENKRQISRTTYVDYSRPDLFWSNRESTANEQFLETWAEACGSYMNNVYFTSFRNLNLSVTERAAIVGLLFWNADFDMLISDQTLALCNEMRARILRELHVYYTDILRMEDYCLRLGKVLDHLHETITHARGMRTEMVMYVMIGAMKPDTTFFDLIRI</sequence>
<dbReference type="PROSITE" id="PS51030">
    <property type="entry name" value="NUCLEAR_REC_DBD_2"/>
    <property type="match status" value="1"/>
</dbReference>
<evidence type="ECO:0000256" key="6">
    <source>
        <dbReference type="ARBA" id="ARBA00023015"/>
    </source>
</evidence>
<evidence type="ECO:0000256" key="5">
    <source>
        <dbReference type="ARBA" id="ARBA00022833"/>
    </source>
</evidence>
<evidence type="ECO:0000256" key="4">
    <source>
        <dbReference type="ARBA" id="ARBA00022771"/>
    </source>
</evidence>
<comment type="caution">
    <text evidence="14">The sequence shown here is derived from an EMBL/GenBank/DDBJ whole genome shotgun (WGS) entry which is preliminary data.</text>
</comment>
<keyword evidence="6" id="KW-0805">Transcription regulation</keyword>
<feature type="domain" description="NR LBD" evidence="13">
    <location>
        <begin position="157"/>
        <end position="402"/>
    </location>
</feature>
<dbReference type="PANTHER" id="PTHR46011">
    <property type="entry name" value="NUCLEAR HORMONE RECEPTOR FAMILY MEMBER NHR-86-RELATED"/>
    <property type="match status" value="1"/>
</dbReference>
<dbReference type="InterPro" id="IPR000536">
    <property type="entry name" value="Nucl_hrmn_rcpt_lig-bd"/>
</dbReference>
<keyword evidence="10" id="KW-0539">Nucleus</keyword>
<keyword evidence="8" id="KW-0804">Transcription</keyword>
<dbReference type="SMART" id="SM00430">
    <property type="entry name" value="HOLI"/>
    <property type="match status" value="1"/>
</dbReference>
<organism evidence="14 15">
    <name type="scientific">Pristionchus mayeri</name>
    <dbReference type="NCBI Taxonomy" id="1317129"/>
    <lineage>
        <taxon>Eukaryota</taxon>
        <taxon>Metazoa</taxon>
        <taxon>Ecdysozoa</taxon>
        <taxon>Nematoda</taxon>
        <taxon>Chromadorea</taxon>
        <taxon>Rhabditida</taxon>
        <taxon>Rhabditina</taxon>
        <taxon>Diplogasteromorpha</taxon>
        <taxon>Diplogasteroidea</taxon>
        <taxon>Neodiplogasteridae</taxon>
        <taxon>Pristionchus</taxon>
    </lineage>
</organism>
<feature type="non-terminal residue" evidence="14">
    <location>
        <position position="1"/>
    </location>
</feature>
<evidence type="ECO:0000256" key="9">
    <source>
        <dbReference type="ARBA" id="ARBA00023170"/>
    </source>
</evidence>
<evidence type="ECO:0000313" key="14">
    <source>
        <dbReference type="EMBL" id="GMR46615.1"/>
    </source>
</evidence>
<dbReference type="SMART" id="SM00399">
    <property type="entry name" value="ZnF_C4"/>
    <property type="match status" value="1"/>
</dbReference>
<dbReference type="Proteomes" id="UP001328107">
    <property type="component" value="Unassembled WGS sequence"/>
</dbReference>
<evidence type="ECO:0008006" key="16">
    <source>
        <dbReference type="Google" id="ProtNLM"/>
    </source>
</evidence>